<evidence type="ECO:0000313" key="6">
    <source>
        <dbReference type="EMBL" id="PZO92063.1"/>
    </source>
</evidence>
<evidence type="ECO:0000256" key="3">
    <source>
        <dbReference type="PIRSR" id="PIRSR603782-1"/>
    </source>
</evidence>
<evidence type="ECO:0000256" key="1">
    <source>
        <dbReference type="ARBA" id="ARBA00010996"/>
    </source>
</evidence>
<dbReference type="EMBL" id="QFNN01000002">
    <property type="protein sequence ID" value="PZO92063.1"/>
    <property type="molecule type" value="Genomic_DNA"/>
</dbReference>
<organism evidence="6 7">
    <name type="scientific">Sphingomonas sanxanigenens</name>
    <dbReference type="NCBI Taxonomy" id="397260"/>
    <lineage>
        <taxon>Bacteria</taxon>
        <taxon>Pseudomonadati</taxon>
        <taxon>Pseudomonadota</taxon>
        <taxon>Alphaproteobacteria</taxon>
        <taxon>Sphingomonadales</taxon>
        <taxon>Sphingomonadaceae</taxon>
        <taxon>Sphingomonas</taxon>
    </lineage>
</organism>
<sequence>MALIRMNRFFRAVAPLAVLSALAACGQGGVSSRPPLEGAKLGGPFTLVNQDGKRVSDTDFTGKYRLIYFGYTFCPDICPVDMQKLMAGYALLQKNDPKLAEAIQPIFITVDPQRDTPDVLKQWVSAFNPRLIGLTGTPQEIAAVAREYSVYYAKQQTPGASGYLMDHSRAAYLFGPKGEPIALITQDADPQTIAGELRRWAR</sequence>
<dbReference type="FunFam" id="3.40.30.10:FF:000013">
    <property type="entry name" value="Blast:Protein SCO1 homolog, mitochondrial"/>
    <property type="match status" value="1"/>
</dbReference>
<feature type="binding site" evidence="3">
    <location>
        <position position="78"/>
    </location>
    <ligand>
        <name>Cu cation</name>
        <dbReference type="ChEBI" id="CHEBI:23378"/>
    </ligand>
</feature>
<reference evidence="6 7" key="1">
    <citation type="submission" date="2017-08" db="EMBL/GenBank/DDBJ databases">
        <title>Infants hospitalized years apart are colonized by the same room-sourced microbial strains.</title>
        <authorList>
            <person name="Brooks B."/>
            <person name="Olm M.R."/>
            <person name="Firek B.A."/>
            <person name="Baker R."/>
            <person name="Thomas B.C."/>
            <person name="Morowitz M.J."/>
            <person name="Banfield J.F."/>
        </authorList>
    </citation>
    <scope>NUCLEOTIDE SEQUENCE [LARGE SCALE GENOMIC DNA]</scope>
    <source>
        <strain evidence="6">S2_018_000_R2_101</strain>
    </source>
</reference>
<keyword evidence="5" id="KW-0732">Signal</keyword>
<feature type="binding site" evidence="3">
    <location>
        <position position="167"/>
    </location>
    <ligand>
        <name>Cu cation</name>
        <dbReference type="ChEBI" id="CHEBI:23378"/>
    </ligand>
</feature>
<feature type="binding site" evidence="3">
    <location>
        <position position="74"/>
    </location>
    <ligand>
        <name>Cu cation</name>
        <dbReference type="ChEBI" id="CHEBI:23378"/>
    </ligand>
</feature>
<keyword evidence="4" id="KW-1015">Disulfide bond</keyword>
<dbReference type="AlphaFoldDB" id="A0A2W5ACW8"/>
<dbReference type="Gene3D" id="3.40.30.10">
    <property type="entry name" value="Glutaredoxin"/>
    <property type="match status" value="1"/>
</dbReference>
<evidence type="ECO:0000256" key="2">
    <source>
        <dbReference type="ARBA" id="ARBA00023008"/>
    </source>
</evidence>
<gene>
    <name evidence="6" type="ORF">DI623_01020</name>
</gene>
<comment type="similarity">
    <text evidence="1">Belongs to the SCO1/2 family.</text>
</comment>
<feature type="disulfide bond" description="Redox-active" evidence="4">
    <location>
        <begin position="74"/>
        <end position="78"/>
    </location>
</feature>
<dbReference type="GO" id="GO:0046872">
    <property type="term" value="F:metal ion binding"/>
    <property type="evidence" value="ECO:0007669"/>
    <property type="project" value="UniProtKB-KW"/>
</dbReference>
<proteinExistence type="inferred from homology"/>
<keyword evidence="2 3" id="KW-0186">Copper</keyword>
<dbReference type="InterPro" id="IPR036249">
    <property type="entry name" value="Thioredoxin-like_sf"/>
</dbReference>
<dbReference type="SUPFAM" id="SSF52833">
    <property type="entry name" value="Thioredoxin-like"/>
    <property type="match status" value="1"/>
</dbReference>
<protein>
    <submittedName>
        <fullName evidence="6">SCO family protein</fullName>
    </submittedName>
</protein>
<comment type="caution">
    <text evidence="6">The sequence shown here is derived from an EMBL/GenBank/DDBJ whole genome shotgun (WGS) entry which is preliminary data.</text>
</comment>
<keyword evidence="3" id="KW-0479">Metal-binding</keyword>
<feature type="signal peptide" evidence="5">
    <location>
        <begin position="1"/>
        <end position="23"/>
    </location>
</feature>
<dbReference type="CDD" id="cd02968">
    <property type="entry name" value="SCO"/>
    <property type="match status" value="1"/>
</dbReference>
<name>A0A2W5ACW8_9SPHN</name>
<feature type="chain" id="PRO_5015870938" evidence="5">
    <location>
        <begin position="24"/>
        <end position="202"/>
    </location>
</feature>
<dbReference type="PANTHER" id="PTHR12151">
    <property type="entry name" value="ELECTRON TRANSPORT PROTIN SCO1/SENC FAMILY MEMBER"/>
    <property type="match status" value="1"/>
</dbReference>
<dbReference type="Proteomes" id="UP000249066">
    <property type="component" value="Unassembled WGS sequence"/>
</dbReference>
<evidence type="ECO:0000256" key="4">
    <source>
        <dbReference type="PIRSR" id="PIRSR603782-2"/>
    </source>
</evidence>
<accession>A0A2W5ACW8</accession>
<evidence type="ECO:0000313" key="7">
    <source>
        <dbReference type="Proteomes" id="UP000249066"/>
    </source>
</evidence>
<dbReference type="PROSITE" id="PS51257">
    <property type="entry name" value="PROKAR_LIPOPROTEIN"/>
    <property type="match status" value="1"/>
</dbReference>
<evidence type="ECO:0000256" key="5">
    <source>
        <dbReference type="SAM" id="SignalP"/>
    </source>
</evidence>
<dbReference type="InterPro" id="IPR003782">
    <property type="entry name" value="SCO1/SenC"/>
</dbReference>
<dbReference type="Pfam" id="PF02630">
    <property type="entry name" value="SCO1-SenC"/>
    <property type="match status" value="1"/>
</dbReference>
<dbReference type="PANTHER" id="PTHR12151:SF25">
    <property type="entry name" value="LINALOOL DEHYDRATASE_ISOMERASE DOMAIN-CONTAINING PROTEIN"/>
    <property type="match status" value="1"/>
</dbReference>